<keyword evidence="3" id="KW-1185">Reference proteome</keyword>
<dbReference type="PANTHER" id="PTHR37984">
    <property type="entry name" value="PROTEIN CBG26694"/>
    <property type="match status" value="1"/>
</dbReference>
<dbReference type="RefSeq" id="XP_022159308.1">
    <property type="nucleotide sequence ID" value="XM_022303616.1"/>
</dbReference>
<feature type="domain" description="Integrase zinc-binding" evidence="2">
    <location>
        <begin position="286"/>
        <end position="341"/>
    </location>
</feature>
<dbReference type="InterPro" id="IPR041588">
    <property type="entry name" value="Integrase_H2C2"/>
</dbReference>
<dbReference type="InterPro" id="IPR000477">
    <property type="entry name" value="RT_dom"/>
</dbReference>
<evidence type="ECO:0000259" key="2">
    <source>
        <dbReference type="Pfam" id="PF17921"/>
    </source>
</evidence>
<dbReference type="InterPro" id="IPR036397">
    <property type="entry name" value="RNaseH_sf"/>
</dbReference>
<reference evidence="4" key="1">
    <citation type="submission" date="2025-08" db="UniProtKB">
        <authorList>
            <consortium name="RefSeq"/>
        </authorList>
    </citation>
    <scope>IDENTIFICATION</scope>
    <source>
        <strain evidence="4">OHB3-1</strain>
    </source>
</reference>
<dbReference type="InterPro" id="IPR043128">
    <property type="entry name" value="Rev_trsase/Diguanyl_cyclase"/>
</dbReference>
<evidence type="ECO:0000259" key="1">
    <source>
        <dbReference type="Pfam" id="PF00078"/>
    </source>
</evidence>
<dbReference type="AlphaFoldDB" id="A0A6J1DYG1"/>
<protein>
    <submittedName>
        <fullName evidence="4">Uncharacterized protein LOC111025717</fullName>
    </submittedName>
</protein>
<organism evidence="3 4">
    <name type="scientific">Momordica charantia</name>
    <name type="common">Bitter gourd</name>
    <name type="synonym">Balsam pear</name>
    <dbReference type="NCBI Taxonomy" id="3673"/>
    <lineage>
        <taxon>Eukaryota</taxon>
        <taxon>Viridiplantae</taxon>
        <taxon>Streptophyta</taxon>
        <taxon>Embryophyta</taxon>
        <taxon>Tracheophyta</taxon>
        <taxon>Spermatophyta</taxon>
        <taxon>Magnoliopsida</taxon>
        <taxon>eudicotyledons</taxon>
        <taxon>Gunneridae</taxon>
        <taxon>Pentapetalae</taxon>
        <taxon>rosids</taxon>
        <taxon>fabids</taxon>
        <taxon>Cucurbitales</taxon>
        <taxon>Cucurbitaceae</taxon>
        <taxon>Momordiceae</taxon>
        <taxon>Momordica</taxon>
    </lineage>
</organism>
<dbReference type="Gene3D" id="3.30.70.270">
    <property type="match status" value="2"/>
</dbReference>
<dbReference type="OrthoDB" id="1738613at2759"/>
<dbReference type="GO" id="GO:0003676">
    <property type="term" value="F:nucleic acid binding"/>
    <property type="evidence" value="ECO:0007669"/>
    <property type="project" value="InterPro"/>
</dbReference>
<dbReference type="InterPro" id="IPR050951">
    <property type="entry name" value="Retrovirus_Pol_polyprotein"/>
</dbReference>
<dbReference type="Pfam" id="PF17921">
    <property type="entry name" value="Integrase_H2C2"/>
    <property type="match status" value="1"/>
</dbReference>
<dbReference type="InterPro" id="IPR043502">
    <property type="entry name" value="DNA/RNA_pol_sf"/>
</dbReference>
<dbReference type="Gene3D" id="1.10.340.70">
    <property type="match status" value="1"/>
</dbReference>
<evidence type="ECO:0000313" key="3">
    <source>
        <dbReference type="Proteomes" id="UP000504603"/>
    </source>
</evidence>
<dbReference type="CDD" id="cd01647">
    <property type="entry name" value="RT_LTR"/>
    <property type="match status" value="1"/>
</dbReference>
<gene>
    <name evidence="4" type="primary">LOC111025717</name>
</gene>
<dbReference type="KEGG" id="mcha:111025717"/>
<accession>A0A6J1DYG1</accession>
<dbReference type="PANTHER" id="PTHR37984:SF5">
    <property type="entry name" value="PROTEIN NYNRIN-LIKE"/>
    <property type="match status" value="1"/>
</dbReference>
<dbReference type="FunFam" id="3.30.70.270:FF:000020">
    <property type="entry name" value="Transposon Tf2-6 polyprotein-like Protein"/>
    <property type="match status" value="1"/>
</dbReference>
<dbReference type="Gene3D" id="3.30.420.10">
    <property type="entry name" value="Ribonuclease H-like superfamily/Ribonuclease H"/>
    <property type="match status" value="1"/>
</dbReference>
<evidence type="ECO:0000313" key="4">
    <source>
        <dbReference type="RefSeq" id="XP_022159308.1"/>
    </source>
</evidence>
<sequence length="425" mass="48638">MSFGLTNAPTAFMDLMNRVHKEFLDLFVIVFINDILIYSKTEEQQEGHLRRVLTALRGNSLYVKFSKCEFWLDKVAFLGHIVTREGIAVDPAKVEAVSGWPRPPTVTEIRSFLGLAGYYRWFVQDFSWLAAPLTQLTRKNATFAWSDGCEKSFQELRSVWSRPRQRRWLELVKDYDCEINYHPGKANVVTDALSWRAMSMAPPTVPRRPVLDELDRSEVELAVVDVSAVLARLSVELTLRQQVIAAEKGDPSLSKGFGIVGQGDFSLSRDTALLYQGRLCVPRDFSLRKDLLTEAHSTPFSVHPGSTKMYRDLKKHYWWHNMKREIAQFISKCLTCQQVKASRQRHAGLLQPLSVLILEDMLRACVLDFGGSWEKYLFLTEFAYNNSYQSTIAMAPYEALYGRKCRSPVHWDEVGERALLGPELV</sequence>
<proteinExistence type="predicted"/>
<name>A0A6J1DYG1_MOMCH</name>
<dbReference type="Proteomes" id="UP000504603">
    <property type="component" value="Unplaced"/>
</dbReference>
<dbReference type="Pfam" id="PF00078">
    <property type="entry name" value="RVT_1"/>
    <property type="match status" value="1"/>
</dbReference>
<dbReference type="SUPFAM" id="SSF56672">
    <property type="entry name" value="DNA/RNA polymerases"/>
    <property type="match status" value="1"/>
</dbReference>
<feature type="domain" description="Reverse transcriptase" evidence="1">
    <location>
        <begin position="1"/>
        <end position="81"/>
    </location>
</feature>
<dbReference type="GeneID" id="111025717"/>